<proteinExistence type="predicted"/>
<evidence type="ECO:0000256" key="1">
    <source>
        <dbReference type="SAM" id="MobiDB-lite"/>
    </source>
</evidence>
<dbReference type="GO" id="GO:0005634">
    <property type="term" value="C:nucleus"/>
    <property type="evidence" value="ECO:0007669"/>
    <property type="project" value="TreeGrafter"/>
</dbReference>
<evidence type="ECO:0000313" key="2">
    <source>
        <dbReference type="EMBL" id="KAG9355345.1"/>
    </source>
</evidence>
<organism evidence="2 3">
    <name type="scientific">Albula glossodonta</name>
    <name type="common">roundjaw bonefish</name>
    <dbReference type="NCBI Taxonomy" id="121402"/>
    <lineage>
        <taxon>Eukaryota</taxon>
        <taxon>Metazoa</taxon>
        <taxon>Chordata</taxon>
        <taxon>Craniata</taxon>
        <taxon>Vertebrata</taxon>
        <taxon>Euteleostomi</taxon>
        <taxon>Actinopterygii</taxon>
        <taxon>Neopterygii</taxon>
        <taxon>Teleostei</taxon>
        <taxon>Albuliformes</taxon>
        <taxon>Albulidae</taxon>
        <taxon>Albula</taxon>
    </lineage>
</organism>
<keyword evidence="3" id="KW-1185">Reference proteome</keyword>
<reference evidence="2" key="1">
    <citation type="thesis" date="2021" institute="BYU ScholarsArchive" country="Provo, UT, USA">
        <title>Applications of and Algorithms for Genome Assembly and Genomic Analyses with an Emphasis on Marine Teleosts.</title>
        <authorList>
            <person name="Pickett B.D."/>
        </authorList>
    </citation>
    <scope>NUCLEOTIDE SEQUENCE</scope>
    <source>
        <strain evidence="2">HI-2016</strain>
    </source>
</reference>
<name>A0A8T2PVI8_9TELE</name>
<dbReference type="GO" id="GO:0032922">
    <property type="term" value="P:circadian regulation of gene expression"/>
    <property type="evidence" value="ECO:0007669"/>
    <property type="project" value="InterPro"/>
</dbReference>
<dbReference type="AlphaFoldDB" id="A0A8T2PVI8"/>
<dbReference type="PANTHER" id="PTHR35441">
    <property type="entry name" value="CIRCADIAN-ASSOCIATED TRANSCRIPTIONAL REPRESSOR"/>
    <property type="match status" value="1"/>
</dbReference>
<dbReference type="PANTHER" id="PTHR35441:SF1">
    <property type="entry name" value="CIRCADIAN-ASSOCIATED TRANSCRIPTIONAL REPRESSOR"/>
    <property type="match status" value="1"/>
</dbReference>
<protein>
    <recommendedName>
        <fullName evidence="4">Circadian associated repressor of transcription</fullName>
    </recommendedName>
</protein>
<dbReference type="GO" id="GO:0000978">
    <property type="term" value="F:RNA polymerase II cis-regulatory region sequence-specific DNA binding"/>
    <property type="evidence" value="ECO:0007669"/>
    <property type="project" value="TreeGrafter"/>
</dbReference>
<feature type="compositionally biased region" description="Basic and acidic residues" evidence="1">
    <location>
        <begin position="277"/>
        <end position="291"/>
    </location>
</feature>
<accession>A0A8T2PVI8</accession>
<feature type="region of interest" description="Disordered" evidence="1">
    <location>
        <begin position="255"/>
        <end position="293"/>
    </location>
</feature>
<feature type="region of interest" description="Disordered" evidence="1">
    <location>
        <begin position="336"/>
        <end position="380"/>
    </location>
</feature>
<dbReference type="GO" id="GO:0045892">
    <property type="term" value="P:negative regulation of DNA-templated transcription"/>
    <property type="evidence" value="ECO:0007669"/>
    <property type="project" value="TreeGrafter"/>
</dbReference>
<dbReference type="Proteomes" id="UP000824540">
    <property type="component" value="Unassembled WGS sequence"/>
</dbReference>
<evidence type="ECO:0008006" key="4">
    <source>
        <dbReference type="Google" id="ProtNLM"/>
    </source>
</evidence>
<comment type="caution">
    <text evidence="2">The sequence shown here is derived from an EMBL/GenBank/DDBJ whole genome shotgun (WGS) entry which is preliminary data.</text>
</comment>
<dbReference type="EMBL" id="JAFBMS010000001">
    <property type="protein sequence ID" value="KAG9355345.1"/>
    <property type="molecule type" value="Genomic_DNA"/>
</dbReference>
<dbReference type="Pfam" id="PF15673">
    <property type="entry name" value="Ciart"/>
    <property type="match status" value="1"/>
</dbReference>
<feature type="compositionally biased region" description="Polar residues" evidence="1">
    <location>
        <begin position="341"/>
        <end position="352"/>
    </location>
</feature>
<gene>
    <name evidence="2" type="ORF">JZ751_000183</name>
</gene>
<evidence type="ECO:0000313" key="3">
    <source>
        <dbReference type="Proteomes" id="UP000824540"/>
    </source>
</evidence>
<sequence length="408" mass="44923">MQSFGSTFSWPSRDSLSSSHSFLFSESDQTEDEADVFLSEGEGDGGGNVELEGASTMTLKSRLAPDVFELQTGSPLRRGQVEQCSSTPCAILLSHPGSMESVGEGRTNGDSVFAEKCAELQGFIRPLLELLSGLKRGKYDRGLTSFQQSVAMDRIQRIVGVLQNPSMGEKYLHTLLQVEMMLKLWFPQISTCAPTTTTHLPVRTETIPCSTPQRWHRDQLHIPVKKRRLSWTDTDSLNQTASACKRFQQERQEVAVGDGPEQGASIRLQSGPVRSNEQGRHCENKEEKEAQGKISNWLQSRLTPVTCPPKSCPYQENGGGKKGILAPLSIPPVTTKRRAATQDTLISSTTPLSDPYSPTPLRRQPMRCQSEPIAAEVGDGRGWVSEMESLGRSLSLQNLTKTLSSEEQ</sequence>
<dbReference type="InterPro" id="IPR031373">
    <property type="entry name" value="Ciart"/>
</dbReference>
<dbReference type="OrthoDB" id="8942320at2759"/>